<dbReference type="SUPFAM" id="SSF51735">
    <property type="entry name" value="NAD(P)-binding Rossmann-fold domains"/>
    <property type="match status" value="3"/>
</dbReference>
<dbReference type="Pfam" id="PF00698">
    <property type="entry name" value="Acyl_transf_1"/>
    <property type="match status" value="1"/>
</dbReference>
<dbReference type="InterPro" id="IPR049552">
    <property type="entry name" value="PKS_DH_N"/>
</dbReference>
<evidence type="ECO:0000313" key="12">
    <source>
        <dbReference type="EMBL" id="KAF9884738.1"/>
    </source>
</evidence>
<feature type="domain" description="PKS/mFAS DH" evidence="11">
    <location>
        <begin position="932"/>
        <end position="1214"/>
    </location>
</feature>
<dbReference type="InterPro" id="IPR009081">
    <property type="entry name" value="PP-bd_ACP"/>
</dbReference>
<dbReference type="InterPro" id="IPR016035">
    <property type="entry name" value="Acyl_Trfase/lysoPLipase"/>
</dbReference>
<sequence>MEEALSKMAFAIDRVNGEPSLPDAKGEKPMNNARSPTVDCETIVPFPIAIVGMGMRLPGGVKNGEEFWEFLVNKRDGLCPVPETRYNIDGFYHESREGCIRTKHAYFLQDDIAQLDTTFFGMSKLEAGKLDPQQRMLLKVVWECMENAGQTDWQGSDIGFFVGSFGEDWLDLQAKDTQFHDRYRVMSGGDFALSNRISYEYDLRGPSVTVRTGCSASMVGLHEACQALYSGECSSALVAGTMLVMSPTMSISQSDNMVISPSGICRTFDAAADGYGRGEAINVIYIKPLREALEDGDPVRAIIRASAVNCDGRTPSITTPGSEAQERLIRRAYQRAGIDTEEVEKTAFFECHGTGTIVGDTAETSVVANIFGKEGIYIGAVKPNVGHSEGASGVTSIIKCVLALEHDTIPPNVHFRDPSPKIPFESARLQVPLEPTPWPANRSKRVSVNSFGIGGTNAHVILESASEVHRKQVTMGGKQKEDDARLLLVSARSKQGLNGQVDGILKYLEDRAFSMDDLAYTLGRRRSHLPHRAFAVVGEGEDTPTFEKSEAKKSEIIFVFTGQGSQWPTMGRELLARSTQFRDSIREMDRVLGSLINPPSWSIEEELDKSEEVSRVADTEFAQPLCTAVQVGLTNMLRHWGITPQSVVGHSSGEIAAAFAAGAISARLAIILSYFRGQAAKEVSKRHSGTMAAVALSPGQPKPYLQEGVIIACNNSPQSVTLSGDVKVLEDILSRIEADNKDIFHRKLAINVAYHSHHMEEARQTYETFITPYMTCNSSMIPLFSSVLESEITDPASLDASYWGQNLRLPVLFNAAINLALDKDDSMPKLLLEVGPHSALAGPVRQIIHAQAETKPAALYVPTLRRESAQWVSMLQAAGQLYMHGAAVELHSIIPEGKVLTNLPPYAWQHEDRFWSQPRMVQDWRLRKEPHHELLGSRTLESTDIEPSWRNMLTLNETAWLSDHCLGGDIIFPCAGYVAMVGEAIRQTTGSADYSIKNLFMSTALLLEPRNTMEIITQLRPTKISDNVDSVWYDFTICAYHETTWKKHCIGQVRPGSDKQYDELSLDTYSREVQSKRWYTALEKRGLEYGSQFRRLEKITASPSEYRAAATISDEDSFYVSYYALHPILVDQCLQLLSVAATHGIPRRMTRLCIPLAIESLYIRPGRGTMALDVLCNSDGGNLCGGATLVSEGHVVLSLHRGIFFSIQDPDRGKQRMPITATLHWDPDVEFLPFDCQIPQYRNLVVDGAKLSLTAHLFVIETYHRTKSLDTKADHLHKWLTRIRAEYTAMANHDPELLPESRQAYELSEDERKSKLEQMKETSQTDGLWPAYRLFERIHETVEDLLDEKIKPIDLLMQDDGLKSFYEVPSAETRWGNYLSLLGHSDPTLRVLEVGGGTGGDTVVALRGLTSPEGNWLYSKYTFSDISAVFLGDAKERFKSYGNMEYKTLDISRDPIEQGYQEDSYDLVIASNVVHATPKISETLDHIKRLLTPRGRLLLLELCDRSHMIDYIMGILPGWWLGEADGRADRPYIPVDRWNRELLDAGFTGVDAFRYDNPEPYQLNAHMISRVSHTQPKERGEVYLLYRFNISEWGRDLAREMSLAGYDVRWHPMDQPPPSGRNFISLVDLEGPFFHNMSERDFLAFQACITAMDNVRILWVTHPIQAACPDPRYGLGLGMVRNIRCEITPYVATMELHTIDQSTLGPVMQVFEKLVFFNVENRKPPEYEFAFKDGTIQVPRFHWSSIDEMTRASTGIQGPRRLDIDTYAMLDSLVWTCSGLDDQALGDEEVEVEIKYVGINFRDMMILMGFMASPAELGVEASGIILRVGPSVTSLSVGDRVMLAGAGLACTRKIVPASNCQPVPDDLSLEDASTVICVYATVIYSLMKLADLKKDQSVLIHSACGGVGLAAIQICQMIGAEIYATVGNEDKIQHLMSTFGIPRDHIFDSRSASFLHGILHMTNGVGVDVVLNSLSGELLHASWKCVAPYGKMLELGKRDFLGHGKLEMDVFAENRMFVGVDLFNILKERSDILRQMSEDIMGYFDEGKAGPIKPVHVYDALEAEKAFRYMQTGQHMGKIVIKMPDDPSSLPLSRMHEAAPYFSSHVSYLMVGGLGGLGRAVATWMAERGAKHLIFLSPGGAESSARQAFLEELKCQGCECIAISGSVANINDVMGAISATAKPVAGVIQLSMLLRDKGLATMTYEDWTTALEPKVQGTWNLHHALQNVPLEFFVLVSSIAGIYGWPGQANTFLDAFVKYRHSKGMVASVIDLGLMADIGYVSESARSETFELARSNSLQMLEEGQFLQGLEAAIFSHKFRIPNQIVVGLGTTSLNPKSDSIGKLTKDSRFSIWMNLLSDRDRAPSSPKGDQLRAYMEQVKNNPELLDDPETEAKMVKELGKLIASYTSSSDEMTQEEYANIVIDSLMTFEIRTWFRGHANIEISLAEVSNAGTVGGLAKVALKKLREKYRPAQEGEGVEPEQLEEQGEEDSFREDIALGRTIQPISGPATVWTADTEGQVFLTGATGFVGVFFLEHLLRLPQVKAISCLIRANDEPAGLARLRKAFQKYSVTVPSKLETKIIIVPGDTTKECFGLGKESFDRLAQLTSVIFHFAAYAHYLMPYSLHRNANVLSQLEVLRFANSGRLKPIHYCSSISASGLPKHQLTELAEDARPLLESHEFHESIGYTRSKFVGEKIMWNAIDNGFPVAIYRPSVITGHSVTGACREEDMINRLYTNCLRAGAYPRPPDQMTHFVPVDFVCAAILNISLKSDSIGHAFNVIHPDQSQLVTVADTFDMLNRYCPTPMRCVSGAEWIEQYSEVKDLQVKVKAQLVTPELSSRTLLWDNWSCPATYSTENLRRALADKPEVLYLKPIPELLKVYYLHWSGNT</sequence>
<dbReference type="Pfam" id="PF08242">
    <property type="entry name" value="Methyltransf_12"/>
    <property type="match status" value="1"/>
</dbReference>
<dbReference type="InterPro" id="IPR013154">
    <property type="entry name" value="ADH-like_N"/>
</dbReference>
<comment type="caution">
    <text evidence="12">The sequence shown here is derived from an EMBL/GenBank/DDBJ whole genome shotgun (WGS) entry which is preliminary data.</text>
</comment>
<keyword evidence="4" id="KW-0808">Transferase</keyword>
<dbReference type="InterPro" id="IPR013968">
    <property type="entry name" value="PKS_KR"/>
</dbReference>
<dbReference type="Pfam" id="PF02801">
    <property type="entry name" value="Ketoacyl-synt_C"/>
    <property type="match status" value="1"/>
</dbReference>
<dbReference type="CDD" id="cd00833">
    <property type="entry name" value="PKS"/>
    <property type="match status" value="1"/>
</dbReference>
<dbReference type="CDD" id="cd05195">
    <property type="entry name" value="enoyl_red"/>
    <property type="match status" value="1"/>
</dbReference>
<dbReference type="GO" id="GO:0006633">
    <property type="term" value="P:fatty acid biosynthetic process"/>
    <property type="evidence" value="ECO:0007669"/>
    <property type="project" value="TreeGrafter"/>
</dbReference>
<dbReference type="PROSITE" id="PS50075">
    <property type="entry name" value="CARRIER"/>
    <property type="match status" value="1"/>
</dbReference>
<dbReference type="GO" id="GO:0016491">
    <property type="term" value="F:oxidoreductase activity"/>
    <property type="evidence" value="ECO:0007669"/>
    <property type="project" value="InterPro"/>
</dbReference>
<dbReference type="SUPFAM" id="SSF50129">
    <property type="entry name" value="GroES-like"/>
    <property type="match status" value="1"/>
</dbReference>
<dbReference type="Gene3D" id="3.40.366.10">
    <property type="entry name" value="Malonyl-Coenzyme A Acyl Carrier Protein, domain 2"/>
    <property type="match status" value="1"/>
</dbReference>
<dbReference type="Pfam" id="PF00109">
    <property type="entry name" value="ketoacyl-synt"/>
    <property type="match status" value="1"/>
</dbReference>
<dbReference type="InterPro" id="IPR042104">
    <property type="entry name" value="PKS_dehydratase_sf"/>
</dbReference>
<dbReference type="PROSITE" id="PS52004">
    <property type="entry name" value="KS3_2"/>
    <property type="match status" value="1"/>
</dbReference>
<dbReference type="InterPro" id="IPR011032">
    <property type="entry name" value="GroES-like_sf"/>
</dbReference>
<dbReference type="NCBIfam" id="TIGR01746">
    <property type="entry name" value="Thioester-redct"/>
    <property type="match status" value="1"/>
</dbReference>
<evidence type="ECO:0000256" key="6">
    <source>
        <dbReference type="ARBA" id="ARBA00029443"/>
    </source>
</evidence>
<dbReference type="SUPFAM" id="SSF52151">
    <property type="entry name" value="FabD/lysophospholipase-like"/>
    <property type="match status" value="1"/>
</dbReference>
<dbReference type="InterPro" id="IPR014031">
    <property type="entry name" value="Ketoacyl_synth_C"/>
</dbReference>
<dbReference type="Pfam" id="PF13602">
    <property type="entry name" value="ADH_zinc_N_2"/>
    <property type="match status" value="1"/>
</dbReference>
<dbReference type="SMART" id="SM00829">
    <property type="entry name" value="PKS_ER"/>
    <property type="match status" value="1"/>
</dbReference>
<dbReference type="Gene3D" id="3.30.70.3290">
    <property type="match status" value="1"/>
</dbReference>
<dbReference type="SMART" id="SM00826">
    <property type="entry name" value="PKS_DH"/>
    <property type="match status" value="1"/>
</dbReference>
<evidence type="ECO:0000256" key="4">
    <source>
        <dbReference type="ARBA" id="ARBA00022679"/>
    </source>
</evidence>
<dbReference type="SMART" id="SM00822">
    <property type="entry name" value="PKS_KR"/>
    <property type="match status" value="1"/>
</dbReference>
<dbReference type="Pfam" id="PF08659">
    <property type="entry name" value="KR"/>
    <property type="match status" value="1"/>
</dbReference>
<evidence type="ECO:0000259" key="10">
    <source>
        <dbReference type="PROSITE" id="PS52004"/>
    </source>
</evidence>
<evidence type="ECO:0000256" key="8">
    <source>
        <dbReference type="SAM" id="MobiDB-lite"/>
    </source>
</evidence>
<dbReference type="GO" id="GO:1901336">
    <property type="term" value="P:lactone biosynthetic process"/>
    <property type="evidence" value="ECO:0007669"/>
    <property type="project" value="UniProtKB-ARBA"/>
</dbReference>
<dbReference type="Gene3D" id="3.40.47.10">
    <property type="match status" value="1"/>
</dbReference>
<dbReference type="InterPro" id="IPR016036">
    <property type="entry name" value="Malonyl_transacylase_ACP-bd"/>
</dbReference>
<name>A0AAD4CEE6_ASPNN</name>
<dbReference type="GO" id="GO:0008168">
    <property type="term" value="F:methyltransferase activity"/>
    <property type="evidence" value="ECO:0007669"/>
    <property type="project" value="UniProtKB-KW"/>
</dbReference>
<evidence type="ECO:0000256" key="1">
    <source>
        <dbReference type="ARBA" id="ARBA00022450"/>
    </source>
</evidence>
<evidence type="ECO:0000256" key="3">
    <source>
        <dbReference type="ARBA" id="ARBA00022603"/>
    </source>
</evidence>
<dbReference type="GO" id="GO:0044550">
    <property type="term" value="P:secondary metabolite biosynthetic process"/>
    <property type="evidence" value="ECO:0007669"/>
    <property type="project" value="UniProtKB-ARBA"/>
</dbReference>
<feature type="active site" description="Proton acceptor; for dehydratase activity" evidence="7">
    <location>
        <position position="964"/>
    </location>
</feature>
<dbReference type="FunFam" id="3.40.50.720:FF:000209">
    <property type="entry name" value="Polyketide synthase Pks12"/>
    <property type="match status" value="1"/>
</dbReference>
<dbReference type="SMART" id="SM00827">
    <property type="entry name" value="PKS_AT"/>
    <property type="match status" value="1"/>
</dbReference>
<feature type="region of interest" description="C-terminal hotdog fold" evidence="7">
    <location>
        <begin position="1070"/>
        <end position="1214"/>
    </location>
</feature>
<dbReference type="Gene3D" id="3.40.50.150">
    <property type="entry name" value="Vaccinia Virus protein VP39"/>
    <property type="match status" value="1"/>
</dbReference>
<dbReference type="InterPro" id="IPR050091">
    <property type="entry name" value="PKS_NRPS_Biosynth_Enz"/>
</dbReference>
<dbReference type="InterPro" id="IPR013217">
    <property type="entry name" value="Methyltransf_12"/>
</dbReference>
<keyword evidence="5" id="KW-0511">Multifunctional enzyme</keyword>
<dbReference type="InterPro" id="IPR014030">
    <property type="entry name" value="Ketoacyl_synth_N"/>
</dbReference>
<dbReference type="Pfam" id="PF16197">
    <property type="entry name" value="KAsynt_C_assoc"/>
    <property type="match status" value="1"/>
</dbReference>
<dbReference type="InterPro" id="IPR032821">
    <property type="entry name" value="PKS_assoc"/>
</dbReference>
<evidence type="ECO:0000259" key="11">
    <source>
        <dbReference type="PROSITE" id="PS52019"/>
    </source>
</evidence>
<comment type="similarity">
    <text evidence="6">In the C-terminal section; belongs to the NRP synthetase family.</text>
</comment>
<proteinExistence type="inferred from homology"/>
<dbReference type="InterPro" id="IPR049551">
    <property type="entry name" value="PKS_DH_C"/>
</dbReference>
<dbReference type="Gene3D" id="3.40.50.720">
    <property type="entry name" value="NAD(P)-binding Rossmann-like Domain"/>
    <property type="match status" value="3"/>
</dbReference>
<dbReference type="InterPro" id="IPR036291">
    <property type="entry name" value="NAD(P)-bd_dom_sf"/>
</dbReference>
<dbReference type="Pfam" id="PF08240">
    <property type="entry name" value="ADH_N"/>
    <property type="match status" value="1"/>
</dbReference>
<dbReference type="GO" id="GO:0032259">
    <property type="term" value="P:methylation"/>
    <property type="evidence" value="ECO:0007669"/>
    <property type="project" value="UniProtKB-KW"/>
</dbReference>
<dbReference type="InterPro" id="IPR016039">
    <property type="entry name" value="Thiolase-like"/>
</dbReference>
<keyword evidence="13" id="KW-1185">Reference proteome</keyword>
<dbReference type="InterPro" id="IPR010080">
    <property type="entry name" value="Thioester_reductase-like_dom"/>
</dbReference>
<evidence type="ECO:0000256" key="5">
    <source>
        <dbReference type="ARBA" id="ARBA00023268"/>
    </source>
</evidence>
<dbReference type="Gene3D" id="3.10.129.110">
    <property type="entry name" value="Polyketide synthase dehydratase"/>
    <property type="match status" value="1"/>
</dbReference>
<dbReference type="PANTHER" id="PTHR43775">
    <property type="entry name" value="FATTY ACID SYNTHASE"/>
    <property type="match status" value="1"/>
</dbReference>
<dbReference type="InterPro" id="IPR049900">
    <property type="entry name" value="PKS_mFAS_DH"/>
</dbReference>
<dbReference type="InterPro" id="IPR014043">
    <property type="entry name" value="Acyl_transferase_dom"/>
</dbReference>
<keyword evidence="3" id="KW-0489">Methyltransferase</keyword>
<dbReference type="SUPFAM" id="SSF53901">
    <property type="entry name" value="Thiolase-like"/>
    <property type="match status" value="1"/>
</dbReference>
<keyword evidence="1" id="KW-0596">Phosphopantetheine</keyword>
<feature type="region of interest" description="Disordered" evidence="8">
    <location>
        <begin position="2470"/>
        <end position="2490"/>
    </location>
</feature>
<dbReference type="SUPFAM" id="SSF53335">
    <property type="entry name" value="S-adenosyl-L-methionine-dependent methyltransferases"/>
    <property type="match status" value="1"/>
</dbReference>
<dbReference type="SMART" id="SM00825">
    <property type="entry name" value="PKS_KS"/>
    <property type="match status" value="1"/>
</dbReference>
<evidence type="ECO:0000256" key="7">
    <source>
        <dbReference type="PROSITE-ProRule" id="PRU01363"/>
    </source>
</evidence>
<protein>
    <recommendedName>
        <fullName evidence="14">Carrier domain-containing protein</fullName>
    </recommendedName>
</protein>
<feature type="active site" description="Proton donor; for dehydratase activity" evidence="7">
    <location>
        <position position="1131"/>
    </location>
</feature>
<dbReference type="PROSITE" id="PS52019">
    <property type="entry name" value="PKS_MFAS_DH"/>
    <property type="match status" value="1"/>
</dbReference>
<dbReference type="SUPFAM" id="SSF55048">
    <property type="entry name" value="Probable ACP-binding domain of malonyl-CoA ACP transacylase"/>
    <property type="match status" value="1"/>
</dbReference>
<evidence type="ECO:0000259" key="9">
    <source>
        <dbReference type="PROSITE" id="PS50075"/>
    </source>
</evidence>
<dbReference type="Pfam" id="PF07993">
    <property type="entry name" value="NAD_binding_4"/>
    <property type="match status" value="1"/>
</dbReference>
<dbReference type="InterPro" id="IPR001227">
    <property type="entry name" value="Ac_transferase_dom_sf"/>
</dbReference>
<dbReference type="InterPro" id="IPR029063">
    <property type="entry name" value="SAM-dependent_MTases_sf"/>
</dbReference>
<feature type="compositionally biased region" description="Acidic residues" evidence="8">
    <location>
        <begin position="2476"/>
        <end position="2490"/>
    </location>
</feature>
<dbReference type="InterPro" id="IPR057326">
    <property type="entry name" value="KR_dom"/>
</dbReference>
<dbReference type="InterPro" id="IPR020843">
    <property type="entry name" value="ER"/>
</dbReference>
<reference evidence="12" key="2">
    <citation type="submission" date="2020-02" db="EMBL/GenBank/DDBJ databases">
        <authorList>
            <person name="Gilchrist C.L.M."/>
            <person name="Chooi Y.-H."/>
        </authorList>
    </citation>
    <scope>NUCLEOTIDE SEQUENCE</scope>
    <source>
        <strain evidence="12">MST-FP2251</strain>
    </source>
</reference>
<dbReference type="Pfam" id="PF21089">
    <property type="entry name" value="PKS_DH_N"/>
    <property type="match status" value="1"/>
</dbReference>
<accession>A0AAD4CEE6</accession>
<reference evidence="12" key="1">
    <citation type="journal article" date="2019" name="Beilstein J. Org. Chem.">
        <title>Nanangenines: drimane sesquiterpenoids as the dominant metabolite cohort of a novel Australian fungus, Aspergillus nanangensis.</title>
        <authorList>
            <person name="Lacey H.J."/>
            <person name="Gilchrist C.L.M."/>
            <person name="Crombie A."/>
            <person name="Kalaitzis J.A."/>
            <person name="Vuong D."/>
            <person name="Rutledge P.J."/>
            <person name="Turner P."/>
            <person name="Pitt J.I."/>
            <person name="Lacey E."/>
            <person name="Chooi Y.H."/>
            <person name="Piggott A.M."/>
        </authorList>
    </citation>
    <scope>NUCLEOTIDE SEQUENCE</scope>
    <source>
        <strain evidence="12">MST-FP2251</strain>
    </source>
</reference>
<dbReference type="Pfam" id="PF14765">
    <property type="entry name" value="PS-DH"/>
    <property type="match status" value="1"/>
</dbReference>
<dbReference type="InterPro" id="IPR013120">
    <property type="entry name" value="FAR_NAD-bd"/>
</dbReference>
<organism evidence="12 13">
    <name type="scientific">Aspergillus nanangensis</name>
    <dbReference type="NCBI Taxonomy" id="2582783"/>
    <lineage>
        <taxon>Eukaryota</taxon>
        <taxon>Fungi</taxon>
        <taxon>Dikarya</taxon>
        <taxon>Ascomycota</taxon>
        <taxon>Pezizomycotina</taxon>
        <taxon>Eurotiomycetes</taxon>
        <taxon>Eurotiomycetidae</taxon>
        <taxon>Eurotiales</taxon>
        <taxon>Aspergillaceae</taxon>
        <taxon>Aspergillus</taxon>
        <taxon>Aspergillus subgen. Circumdati</taxon>
    </lineage>
</organism>
<dbReference type="InterPro" id="IPR020807">
    <property type="entry name" value="PKS_DH"/>
</dbReference>
<evidence type="ECO:0000313" key="13">
    <source>
        <dbReference type="Proteomes" id="UP001194746"/>
    </source>
</evidence>
<dbReference type="EMBL" id="VCAU01000113">
    <property type="protein sequence ID" value="KAF9884738.1"/>
    <property type="molecule type" value="Genomic_DNA"/>
</dbReference>
<evidence type="ECO:0000256" key="2">
    <source>
        <dbReference type="ARBA" id="ARBA00022553"/>
    </source>
</evidence>
<dbReference type="Proteomes" id="UP001194746">
    <property type="component" value="Unassembled WGS sequence"/>
</dbReference>
<keyword evidence="2" id="KW-0597">Phosphoprotein</keyword>
<dbReference type="CDD" id="cd05235">
    <property type="entry name" value="SDR_e1"/>
    <property type="match status" value="1"/>
</dbReference>
<dbReference type="Gene3D" id="3.90.180.10">
    <property type="entry name" value="Medium-chain alcohol dehydrogenases, catalytic domain"/>
    <property type="match status" value="1"/>
</dbReference>
<feature type="domain" description="Carrier" evidence="9">
    <location>
        <begin position="2386"/>
        <end position="2465"/>
    </location>
</feature>
<feature type="region of interest" description="N-terminal hotdog fold" evidence="7">
    <location>
        <begin position="932"/>
        <end position="1060"/>
    </location>
</feature>
<dbReference type="InterPro" id="IPR020841">
    <property type="entry name" value="PKS_Beta-ketoAc_synthase_dom"/>
</dbReference>
<evidence type="ECO:0008006" key="14">
    <source>
        <dbReference type="Google" id="ProtNLM"/>
    </source>
</evidence>
<gene>
    <name evidence="12" type="ORF">FE257_001300</name>
</gene>
<feature type="region of interest" description="Disordered" evidence="8">
    <location>
        <begin position="16"/>
        <end position="36"/>
    </location>
</feature>
<feature type="domain" description="Ketosynthase family 3 (KS3)" evidence="10">
    <location>
        <begin position="45"/>
        <end position="464"/>
    </location>
</feature>
<dbReference type="GO" id="GO:0004312">
    <property type="term" value="F:fatty acid synthase activity"/>
    <property type="evidence" value="ECO:0007669"/>
    <property type="project" value="TreeGrafter"/>
</dbReference>
<dbReference type="PANTHER" id="PTHR43775:SF49">
    <property type="entry name" value="SYNTHASE, PUTATIVE (JCVI)-RELATED"/>
    <property type="match status" value="1"/>
</dbReference>